<feature type="region of interest" description="Disordered" evidence="1">
    <location>
        <begin position="50"/>
        <end position="74"/>
    </location>
</feature>
<sequence>MLRVTLICSVIFFLLVSTKIPVDARYLPTRSMDDRLNRLRELLRDLSFVDRNDRPHSGSNPELGPETDASSSQVDPLFYPFDSQRLPLPRRFTGTSTN</sequence>
<gene>
    <name evidence="3" type="ORF">BEMITA_LOCUS8100</name>
</gene>
<feature type="chain" id="PRO_5040293074" description="Short neuropeptide F" evidence="2">
    <location>
        <begin position="25"/>
        <end position="98"/>
    </location>
</feature>
<evidence type="ECO:0000313" key="3">
    <source>
        <dbReference type="EMBL" id="CAH0771344.1"/>
    </source>
</evidence>
<dbReference type="EMBL" id="OU963865">
    <property type="protein sequence ID" value="CAH0771344.1"/>
    <property type="molecule type" value="Genomic_DNA"/>
</dbReference>
<evidence type="ECO:0008006" key="5">
    <source>
        <dbReference type="Google" id="ProtNLM"/>
    </source>
</evidence>
<accession>A0A9P0CDE7</accession>
<dbReference type="AlphaFoldDB" id="A0A9P0CDE7"/>
<protein>
    <recommendedName>
        <fullName evidence="5">Short neuropeptide F</fullName>
    </recommendedName>
</protein>
<dbReference type="Proteomes" id="UP001152759">
    <property type="component" value="Chromosome 4"/>
</dbReference>
<organism evidence="3 4">
    <name type="scientific">Bemisia tabaci</name>
    <name type="common">Sweetpotato whitefly</name>
    <name type="synonym">Aleurodes tabaci</name>
    <dbReference type="NCBI Taxonomy" id="7038"/>
    <lineage>
        <taxon>Eukaryota</taxon>
        <taxon>Metazoa</taxon>
        <taxon>Ecdysozoa</taxon>
        <taxon>Arthropoda</taxon>
        <taxon>Hexapoda</taxon>
        <taxon>Insecta</taxon>
        <taxon>Pterygota</taxon>
        <taxon>Neoptera</taxon>
        <taxon>Paraneoptera</taxon>
        <taxon>Hemiptera</taxon>
        <taxon>Sternorrhyncha</taxon>
        <taxon>Aleyrodoidea</taxon>
        <taxon>Aleyrodidae</taxon>
        <taxon>Aleyrodinae</taxon>
        <taxon>Bemisia</taxon>
    </lineage>
</organism>
<evidence type="ECO:0000313" key="4">
    <source>
        <dbReference type="Proteomes" id="UP001152759"/>
    </source>
</evidence>
<name>A0A9P0CDE7_BEMTA</name>
<keyword evidence="4" id="KW-1185">Reference proteome</keyword>
<dbReference type="KEGG" id="btab:109043810"/>
<reference evidence="3" key="1">
    <citation type="submission" date="2021-12" db="EMBL/GenBank/DDBJ databases">
        <authorList>
            <person name="King R."/>
        </authorList>
    </citation>
    <scope>NUCLEOTIDE SEQUENCE</scope>
</reference>
<evidence type="ECO:0000256" key="2">
    <source>
        <dbReference type="SAM" id="SignalP"/>
    </source>
</evidence>
<feature type="signal peptide" evidence="2">
    <location>
        <begin position="1"/>
        <end position="24"/>
    </location>
</feature>
<feature type="region of interest" description="Disordered" evidence="1">
    <location>
        <begin position="79"/>
        <end position="98"/>
    </location>
</feature>
<proteinExistence type="predicted"/>
<keyword evidence="2" id="KW-0732">Signal</keyword>
<evidence type="ECO:0000256" key="1">
    <source>
        <dbReference type="SAM" id="MobiDB-lite"/>
    </source>
</evidence>